<dbReference type="Proteomes" id="UP000585665">
    <property type="component" value="Unassembled WGS sequence"/>
</dbReference>
<evidence type="ECO:0000313" key="3">
    <source>
        <dbReference type="Proteomes" id="UP000585665"/>
    </source>
</evidence>
<dbReference type="Pfam" id="PF06890">
    <property type="entry name" value="Phage_Mu_Gp45"/>
    <property type="match status" value="1"/>
</dbReference>
<organism evidence="2 3">
    <name type="scientific">Ameyamaea chiangmaiensis</name>
    <dbReference type="NCBI Taxonomy" id="442969"/>
    <lineage>
        <taxon>Bacteria</taxon>
        <taxon>Pseudomonadati</taxon>
        <taxon>Pseudomonadota</taxon>
        <taxon>Alphaproteobacteria</taxon>
        <taxon>Acetobacterales</taxon>
        <taxon>Acetobacteraceae</taxon>
        <taxon>Ameyamaea</taxon>
    </lineage>
</organism>
<protein>
    <submittedName>
        <fullName evidence="2">Phage baseplate assembly protein</fullName>
    </submittedName>
</protein>
<evidence type="ECO:0000259" key="1">
    <source>
        <dbReference type="Pfam" id="PF06890"/>
    </source>
</evidence>
<dbReference type="Pfam" id="PF18946">
    <property type="entry name" value="Apex"/>
    <property type="match status" value="1"/>
</dbReference>
<evidence type="ECO:0000313" key="2">
    <source>
        <dbReference type="EMBL" id="NVN38993.1"/>
    </source>
</evidence>
<accession>A0A850P7K6</accession>
<keyword evidence="3" id="KW-1185">Reference proteome</keyword>
<dbReference type="RefSeq" id="WP_176612017.1">
    <property type="nucleotide sequence ID" value="NZ_JABXXR010000001.1"/>
</dbReference>
<dbReference type="InterPro" id="IPR053861">
    <property type="entry name" value="Phage_Mu_Gp45_N"/>
</dbReference>
<reference evidence="2 3" key="1">
    <citation type="submission" date="2020-06" db="EMBL/GenBank/DDBJ databases">
        <title>Description of novel acetic acid bacteria.</title>
        <authorList>
            <person name="Sombolestani A."/>
        </authorList>
    </citation>
    <scope>NUCLEOTIDE SEQUENCE [LARGE SCALE GENOMIC DNA]</scope>
    <source>
        <strain evidence="2 3">LMG 27010</strain>
    </source>
</reference>
<proteinExistence type="predicted"/>
<feature type="domain" description="Bacteriophage Mu Gp45 N-terminal" evidence="1">
    <location>
        <begin position="34"/>
        <end position="86"/>
    </location>
</feature>
<name>A0A850P7K6_9PROT</name>
<dbReference type="InterPro" id="IPR044033">
    <property type="entry name" value="GpV-like_apex"/>
</dbReference>
<sequence length="169" mass="18005">MNDMFHRLSRRMMMMVGVGRQTAAPLEDDAYPLLQMCLPGDDMLENVLLLQVAGVASRPRVGADHVVALLQGDRTRAVSIASSDQRTRPRDLDDGDVCLVHMVTGSRVWLRSSGDIDLIPSSGTVNVTGDLKVTGTVTAIEVKAGSIALTTHEHSGVEQGQSNTGAPVA</sequence>
<comment type="caution">
    <text evidence="2">The sequence shown here is derived from an EMBL/GenBank/DDBJ whole genome shotgun (WGS) entry which is preliminary data.</text>
</comment>
<dbReference type="EMBL" id="JABXXR010000001">
    <property type="protein sequence ID" value="NVN38993.1"/>
    <property type="molecule type" value="Genomic_DNA"/>
</dbReference>
<dbReference type="AlphaFoldDB" id="A0A850P7K6"/>
<gene>
    <name evidence="2" type="ORF">HUK82_00235</name>
</gene>